<protein>
    <submittedName>
        <fullName evidence="1">Uncharacterized protein</fullName>
    </submittedName>
</protein>
<organism evidence="1 2">
    <name type="scientific">Mycena maculata</name>
    <dbReference type="NCBI Taxonomy" id="230809"/>
    <lineage>
        <taxon>Eukaryota</taxon>
        <taxon>Fungi</taxon>
        <taxon>Dikarya</taxon>
        <taxon>Basidiomycota</taxon>
        <taxon>Agaricomycotina</taxon>
        <taxon>Agaricomycetes</taxon>
        <taxon>Agaricomycetidae</taxon>
        <taxon>Agaricales</taxon>
        <taxon>Marasmiineae</taxon>
        <taxon>Mycenaceae</taxon>
        <taxon>Mycena</taxon>
    </lineage>
</organism>
<keyword evidence="2" id="KW-1185">Reference proteome</keyword>
<dbReference type="EMBL" id="JARJLG010000031">
    <property type="protein sequence ID" value="KAJ7767006.1"/>
    <property type="molecule type" value="Genomic_DNA"/>
</dbReference>
<accession>A0AAD7NMB1</accession>
<comment type="caution">
    <text evidence="1">The sequence shown here is derived from an EMBL/GenBank/DDBJ whole genome shotgun (WGS) entry which is preliminary data.</text>
</comment>
<evidence type="ECO:0000313" key="2">
    <source>
        <dbReference type="Proteomes" id="UP001215280"/>
    </source>
</evidence>
<dbReference type="AlphaFoldDB" id="A0AAD7NMB1"/>
<reference evidence="1" key="1">
    <citation type="submission" date="2023-03" db="EMBL/GenBank/DDBJ databases">
        <title>Massive genome expansion in bonnet fungi (Mycena s.s.) driven by repeated elements and novel gene families across ecological guilds.</title>
        <authorList>
            <consortium name="Lawrence Berkeley National Laboratory"/>
            <person name="Harder C.B."/>
            <person name="Miyauchi S."/>
            <person name="Viragh M."/>
            <person name="Kuo A."/>
            <person name="Thoen E."/>
            <person name="Andreopoulos B."/>
            <person name="Lu D."/>
            <person name="Skrede I."/>
            <person name="Drula E."/>
            <person name="Henrissat B."/>
            <person name="Morin E."/>
            <person name="Kohler A."/>
            <person name="Barry K."/>
            <person name="LaButti K."/>
            <person name="Morin E."/>
            <person name="Salamov A."/>
            <person name="Lipzen A."/>
            <person name="Mereny Z."/>
            <person name="Hegedus B."/>
            <person name="Baldrian P."/>
            <person name="Stursova M."/>
            <person name="Weitz H."/>
            <person name="Taylor A."/>
            <person name="Grigoriev I.V."/>
            <person name="Nagy L.G."/>
            <person name="Martin F."/>
            <person name="Kauserud H."/>
        </authorList>
    </citation>
    <scope>NUCLEOTIDE SEQUENCE</scope>
    <source>
        <strain evidence="1">CBHHK188m</strain>
    </source>
</reference>
<gene>
    <name evidence="1" type="ORF">DFH07DRAFT_769680</name>
</gene>
<name>A0AAD7NMB1_9AGAR</name>
<dbReference type="Proteomes" id="UP001215280">
    <property type="component" value="Unassembled WGS sequence"/>
</dbReference>
<sequence length="209" mass="23422">MPDGASRDASGWDMACGNFKQLYVFGGQHNATRMGCNLFVELNLSTRKMASAQRDHPHHKAQGFFVSMPAKERTILGDFRSHPRLPDLPDLYREAAHFNNEPHGSELEAIRNTDFWSWSMKDEVWRQEGMSSNPSVKIIFPYSYFADTFMYDMAPDGAATREPTLSALKWKHILTPGFPTCRCQAQLACDPAPSSEAAEGCGANMLHAF</sequence>
<evidence type="ECO:0000313" key="1">
    <source>
        <dbReference type="EMBL" id="KAJ7767006.1"/>
    </source>
</evidence>
<proteinExistence type="predicted"/>